<organism evidence="10 11">
    <name type="scientific">Magnetospirillum sulfuroxidans</name>
    <dbReference type="NCBI Taxonomy" id="611300"/>
    <lineage>
        <taxon>Bacteria</taxon>
        <taxon>Pseudomonadati</taxon>
        <taxon>Pseudomonadota</taxon>
        <taxon>Alphaproteobacteria</taxon>
        <taxon>Rhodospirillales</taxon>
        <taxon>Rhodospirillaceae</taxon>
        <taxon>Magnetospirillum</taxon>
    </lineage>
</organism>
<comment type="caution">
    <text evidence="10">The sequence shown here is derived from an EMBL/GenBank/DDBJ whole genome shotgun (WGS) entry which is preliminary data.</text>
</comment>
<accession>A0ABS5IB28</accession>
<dbReference type="CDD" id="cd11642">
    <property type="entry name" value="SUMT"/>
    <property type="match status" value="1"/>
</dbReference>
<dbReference type="PANTHER" id="PTHR45790">
    <property type="entry name" value="SIROHEME SYNTHASE-RELATED"/>
    <property type="match status" value="1"/>
</dbReference>
<protein>
    <recommendedName>
        <fullName evidence="2">uroporphyrinogen-III C-methyltransferase</fullName>
        <ecNumber evidence="2">2.1.1.107</ecNumber>
    </recommendedName>
</protein>
<keyword evidence="5" id="KW-0949">S-adenosyl-L-methionine</keyword>
<evidence type="ECO:0000256" key="8">
    <source>
        <dbReference type="RuleBase" id="RU003960"/>
    </source>
</evidence>
<feature type="domain" description="Tetrapyrrole methylase" evidence="9">
    <location>
        <begin position="4"/>
        <end position="215"/>
    </location>
</feature>
<evidence type="ECO:0000313" key="10">
    <source>
        <dbReference type="EMBL" id="MBR9971623.1"/>
    </source>
</evidence>
<evidence type="ECO:0000256" key="5">
    <source>
        <dbReference type="ARBA" id="ARBA00022691"/>
    </source>
</evidence>
<evidence type="ECO:0000256" key="3">
    <source>
        <dbReference type="ARBA" id="ARBA00022603"/>
    </source>
</evidence>
<dbReference type="InterPro" id="IPR035996">
    <property type="entry name" value="4pyrrol_Methylase_sf"/>
</dbReference>
<evidence type="ECO:0000259" key="9">
    <source>
        <dbReference type="Pfam" id="PF00590"/>
    </source>
</evidence>
<dbReference type="NCBIfam" id="TIGR01469">
    <property type="entry name" value="cobA_cysG_Cterm"/>
    <property type="match status" value="1"/>
</dbReference>
<dbReference type="PANTHER" id="PTHR45790:SF3">
    <property type="entry name" value="S-ADENOSYL-L-METHIONINE-DEPENDENT UROPORPHYRINOGEN III METHYLTRANSFERASE, CHLOROPLASTIC"/>
    <property type="match status" value="1"/>
</dbReference>
<dbReference type="InterPro" id="IPR003043">
    <property type="entry name" value="Uropor_MeTrfase_CS"/>
</dbReference>
<dbReference type="SUPFAM" id="SSF53790">
    <property type="entry name" value="Tetrapyrrole methylase"/>
    <property type="match status" value="1"/>
</dbReference>
<evidence type="ECO:0000256" key="6">
    <source>
        <dbReference type="ARBA" id="ARBA00023244"/>
    </source>
</evidence>
<keyword evidence="3 8" id="KW-0489">Methyltransferase</keyword>
<evidence type="ECO:0000256" key="4">
    <source>
        <dbReference type="ARBA" id="ARBA00022679"/>
    </source>
</evidence>
<dbReference type="InterPro" id="IPR050161">
    <property type="entry name" value="Siro_Cobalamin_biosynth"/>
</dbReference>
<gene>
    <name evidence="10" type="primary">cobA</name>
    <name evidence="10" type="ORF">KEC16_07845</name>
</gene>
<reference evidence="10 11" key="1">
    <citation type="submission" date="2021-04" db="EMBL/GenBank/DDBJ databases">
        <title>Magnetospirillum sulfuroxidans sp. nov., a facultative chemolithoautotrophic sulfur-oxidizing alphaproteobacterium isolated from freshwater sediment and proposals for Paramagetospirillum gen. nov., and Magnetospirillaceae fam. nov.</title>
        <authorList>
            <person name="Koziaeva V."/>
            <person name="Geelhoed J.S."/>
            <person name="Sorokin D.Y."/>
            <person name="Grouzdev D.S."/>
        </authorList>
    </citation>
    <scope>NUCLEOTIDE SEQUENCE [LARGE SCALE GENOMIC DNA]</scope>
    <source>
        <strain evidence="10 11">J10</strain>
    </source>
</reference>
<evidence type="ECO:0000256" key="1">
    <source>
        <dbReference type="ARBA" id="ARBA00005879"/>
    </source>
</evidence>
<dbReference type="InterPro" id="IPR014777">
    <property type="entry name" value="4pyrrole_Mease_sub1"/>
</dbReference>
<dbReference type="InterPro" id="IPR000878">
    <property type="entry name" value="4pyrrol_Mease"/>
</dbReference>
<keyword evidence="6" id="KW-0627">Porphyrin biosynthesis</keyword>
<dbReference type="InterPro" id="IPR006366">
    <property type="entry name" value="CobA/CysG_C"/>
</dbReference>
<dbReference type="NCBIfam" id="NF004790">
    <property type="entry name" value="PRK06136.1"/>
    <property type="match status" value="1"/>
</dbReference>
<name>A0ABS5IB28_9PROT</name>
<dbReference type="PROSITE" id="PS00840">
    <property type="entry name" value="SUMT_2"/>
    <property type="match status" value="1"/>
</dbReference>
<dbReference type="RefSeq" id="WP_211547575.1">
    <property type="nucleotide sequence ID" value="NZ_JAGTUF010000005.1"/>
</dbReference>
<dbReference type="EC" id="2.1.1.107" evidence="2"/>
<comment type="similarity">
    <text evidence="1 8">Belongs to the precorrin methyltransferase family.</text>
</comment>
<dbReference type="PROSITE" id="PS00839">
    <property type="entry name" value="SUMT_1"/>
    <property type="match status" value="1"/>
</dbReference>
<evidence type="ECO:0000313" key="11">
    <source>
        <dbReference type="Proteomes" id="UP000680714"/>
    </source>
</evidence>
<dbReference type="Pfam" id="PF00590">
    <property type="entry name" value="TP_methylase"/>
    <property type="match status" value="1"/>
</dbReference>
<keyword evidence="11" id="KW-1185">Reference proteome</keyword>
<keyword evidence="4 8" id="KW-0808">Transferase</keyword>
<evidence type="ECO:0000256" key="2">
    <source>
        <dbReference type="ARBA" id="ARBA00012162"/>
    </source>
</evidence>
<evidence type="ECO:0000256" key="7">
    <source>
        <dbReference type="ARBA" id="ARBA00025705"/>
    </source>
</evidence>
<dbReference type="GO" id="GO:0004851">
    <property type="term" value="F:uroporphyrin-III C-methyltransferase activity"/>
    <property type="evidence" value="ECO:0007669"/>
    <property type="project" value="UniProtKB-EC"/>
</dbReference>
<dbReference type="InterPro" id="IPR014776">
    <property type="entry name" value="4pyrrole_Mease_sub2"/>
</dbReference>
<dbReference type="Gene3D" id="3.40.1010.10">
    <property type="entry name" value="Cobalt-precorrin-4 Transmethylase, Domain 1"/>
    <property type="match status" value="1"/>
</dbReference>
<dbReference type="GO" id="GO:0032259">
    <property type="term" value="P:methylation"/>
    <property type="evidence" value="ECO:0007669"/>
    <property type="project" value="UniProtKB-KW"/>
</dbReference>
<dbReference type="Gene3D" id="3.30.950.10">
    <property type="entry name" value="Methyltransferase, Cobalt-precorrin-4 Transmethylase, Domain 2"/>
    <property type="match status" value="1"/>
</dbReference>
<comment type="pathway">
    <text evidence="7">Porphyrin-containing compound metabolism; siroheme biosynthesis; precorrin-2 from uroporphyrinogen III: step 1/1.</text>
</comment>
<dbReference type="EMBL" id="JAGTUF010000005">
    <property type="protein sequence ID" value="MBR9971623.1"/>
    <property type="molecule type" value="Genomic_DNA"/>
</dbReference>
<proteinExistence type="inferred from homology"/>
<sequence>MTGKIYLVGAGPGDPELLTLKAARLIAAAEVAVFDRLVADAVLDLLPPACLRIDVGKETGRHCVPQDEINAILVNLGLAGHRVVRLKGGDPFIFGRGGEEAEVLAAAGVAFEIVPGITAAAGCAAAAGIPLTHRGVAQGLRLLTGHRQDDGELDFDWHRLADPTCTLVVYMGVASAERLAGGLRGAGLSGETPVAIIERGTTPDQRTLFSSLADLAADMVRWQPKPPSLLIIGAVVNHALTPHMDHVGREAAQ</sequence>
<dbReference type="Proteomes" id="UP000680714">
    <property type="component" value="Unassembled WGS sequence"/>
</dbReference>